<keyword evidence="1" id="KW-0812">Transmembrane</keyword>
<evidence type="ECO:0000313" key="2">
    <source>
        <dbReference type="EMBL" id="MFB9137171.1"/>
    </source>
</evidence>
<keyword evidence="1" id="KW-1133">Transmembrane helix</keyword>
<dbReference type="Proteomes" id="UP001589645">
    <property type="component" value="Unassembled WGS sequence"/>
</dbReference>
<reference evidence="2 3" key="1">
    <citation type="submission" date="2024-09" db="EMBL/GenBank/DDBJ databases">
        <authorList>
            <person name="Sun Q."/>
            <person name="Mori K."/>
        </authorList>
    </citation>
    <scope>NUCLEOTIDE SEQUENCE [LARGE SCALE GENOMIC DNA]</scope>
    <source>
        <strain evidence="2 3">CECT 8064</strain>
    </source>
</reference>
<accession>A0ABV5HSD0</accession>
<dbReference type="EMBL" id="JBHMEP010000009">
    <property type="protein sequence ID" value="MFB9137171.1"/>
    <property type="molecule type" value="Genomic_DNA"/>
</dbReference>
<feature type="transmembrane region" description="Helical" evidence="1">
    <location>
        <begin position="21"/>
        <end position="40"/>
    </location>
</feature>
<keyword evidence="1" id="KW-0472">Membrane</keyword>
<organism evidence="2 3">
    <name type="scientific">Vibrio olivae</name>
    <dbReference type="NCBI Taxonomy" id="1243002"/>
    <lineage>
        <taxon>Bacteria</taxon>
        <taxon>Pseudomonadati</taxon>
        <taxon>Pseudomonadota</taxon>
        <taxon>Gammaproteobacteria</taxon>
        <taxon>Vibrionales</taxon>
        <taxon>Vibrionaceae</taxon>
        <taxon>Vibrio</taxon>
    </lineage>
</organism>
<dbReference type="RefSeq" id="WP_390196270.1">
    <property type="nucleotide sequence ID" value="NZ_JBHMEP010000009.1"/>
</dbReference>
<evidence type="ECO:0000256" key="1">
    <source>
        <dbReference type="SAM" id="Phobius"/>
    </source>
</evidence>
<protein>
    <submittedName>
        <fullName evidence="2">MSHA biogenesis protein MshJ</fullName>
    </submittedName>
</protein>
<gene>
    <name evidence="2" type="ORF">ACFFUV_19580</name>
</gene>
<proteinExistence type="predicted"/>
<keyword evidence="3" id="KW-1185">Reference proteome</keyword>
<comment type="caution">
    <text evidence="2">The sequence shown here is derived from an EMBL/GenBank/DDBJ whole genome shotgun (WGS) entry which is preliminary data.</text>
</comment>
<name>A0ABV5HSD0_9VIBR</name>
<sequence length="215" mass="24318">MERYLQLINARYSEFTDREKGLVMLCGFVAIIFGLLTVLLDPSYQANKRLANEISQRQLAIQALESNNMVMSAKLRRDPDIEVDKQLKALTKQSLALSERSANVVKNFITPEAMAHLLEDVLSSSQELSLISLESLPAKPIIGQQSQSNTGYYLHPMRLEISGNYFAIQRYLSTLEAFEAKYYWQSFEYQVASYPTATVVLHVYTLGTSEEFIGG</sequence>
<evidence type="ECO:0000313" key="3">
    <source>
        <dbReference type="Proteomes" id="UP001589645"/>
    </source>
</evidence>